<accession>A0A4P9YBP7</accession>
<feature type="region of interest" description="Disordered" evidence="1">
    <location>
        <begin position="44"/>
        <end position="68"/>
    </location>
</feature>
<protein>
    <submittedName>
        <fullName evidence="2">Uncharacterized protein</fullName>
    </submittedName>
</protein>
<dbReference type="EMBL" id="ML006317">
    <property type="protein sequence ID" value="RKP16686.1"/>
    <property type="molecule type" value="Genomic_DNA"/>
</dbReference>
<evidence type="ECO:0000313" key="3">
    <source>
        <dbReference type="Proteomes" id="UP000281549"/>
    </source>
</evidence>
<gene>
    <name evidence="2" type="ORF">ROZALSC1DRAFT_24993</name>
</gene>
<reference evidence="3" key="1">
    <citation type="journal article" date="2018" name="Nat. Microbiol.">
        <title>Leveraging single-cell genomics to expand the fungal tree of life.</title>
        <authorList>
            <person name="Ahrendt S.R."/>
            <person name="Quandt C.A."/>
            <person name="Ciobanu D."/>
            <person name="Clum A."/>
            <person name="Salamov A."/>
            <person name="Andreopoulos B."/>
            <person name="Cheng J.F."/>
            <person name="Woyke T."/>
            <person name="Pelin A."/>
            <person name="Henrissat B."/>
            <person name="Reynolds N.K."/>
            <person name="Benny G.L."/>
            <person name="Smith M.E."/>
            <person name="James T.Y."/>
            <person name="Grigoriev I.V."/>
        </authorList>
    </citation>
    <scope>NUCLEOTIDE SEQUENCE [LARGE SCALE GENOMIC DNA]</scope>
    <source>
        <strain evidence="3">CSF55</strain>
    </source>
</reference>
<evidence type="ECO:0000256" key="1">
    <source>
        <dbReference type="SAM" id="MobiDB-lite"/>
    </source>
</evidence>
<dbReference type="AlphaFoldDB" id="A0A4P9YBP7"/>
<sequence>MSVSIERGDKKIKLSGRIDYTVGHSEETSERLRLVTIVEHTHTRVQSNKVTKTRPSHSEPTRSIPNSYPLGVLLRHPSPKGVRVKSSQVGDLHCYGETQTINITCLHVDNLETYFERLSVKKRFRWGGATQRHGPAKSTIDTNRTFPDKDIWKRDTM</sequence>
<name>A0A4P9YBP7_ROZAC</name>
<organism evidence="2 3">
    <name type="scientific">Rozella allomycis (strain CSF55)</name>
    <dbReference type="NCBI Taxonomy" id="988480"/>
    <lineage>
        <taxon>Eukaryota</taxon>
        <taxon>Fungi</taxon>
        <taxon>Fungi incertae sedis</taxon>
        <taxon>Cryptomycota</taxon>
        <taxon>Cryptomycota incertae sedis</taxon>
        <taxon>Rozella</taxon>
    </lineage>
</organism>
<evidence type="ECO:0000313" key="2">
    <source>
        <dbReference type="EMBL" id="RKP16686.1"/>
    </source>
</evidence>
<dbReference type="Proteomes" id="UP000281549">
    <property type="component" value="Unassembled WGS sequence"/>
</dbReference>
<proteinExistence type="predicted"/>